<evidence type="ECO:0000259" key="4">
    <source>
        <dbReference type="Pfam" id="PF23314"/>
    </source>
</evidence>
<feature type="compositionally biased region" description="Basic and acidic residues" evidence="2">
    <location>
        <begin position="1049"/>
        <end position="1064"/>
    </location>
</feature>
<feature type="compositionally biased region" description="Polar residues" evidence="2">
    <location>
        <begin position="1510"/>
        <end position="1536"/>
    </location>
</feature>
<dbReference type="Pfam" id="PF24630">
    <property type="entry name" value="PIN_TASOR"/>
    <property type="match status" value="1"/>
</dbReference>
<dbReference type="GO" id="GO:0000792">
    <property type="term" value="C:heterochromatin"/>
    <property type="evidence" value="ECO:0007669"/>
    <property type="project" value="TreeGrafter"/>
</dbReference>
<organism evidence="6 7">
    <name type="scientific">Paramormyrops kingsleyae</name>
    <dbReference type="NCBI Taxonomy" id="1676925"/>
    <lineage>
        <taxon>Eukaryota</taxon>
        <taxon>Metazoa</taxon>
        <taxon>Chordata</taxon>
        <taxon>Craniata</taxon>
        <taxon>Vertebrata</taxon>
        <taxon>Euteleostomi</taxon>
        <taxon>Actinopterygii</taxon>
        <taxon>Neopterygii</taxon>
        <taxon>Teleostei</taxon>
        <taxon>Osteoglossocephala</taxon>
        <taxon>Osteoglossomorpha</taxon>
        <taxon>Osteoglossiformes</taxon>
        <taxon>Mormyridae</taxon>
        <taxon>Paramormyrops</taxon>
    </lineage>
</organism>
<dbReference type="GO" id="GO:0045814">
    <property type="term" value="P:negative regulation of gene expression, epigenetic"/>
    <property type="evidence" value="ECO:0007669"/>
    <property type="project" value="InterPro"/>
</dbReference>
<dbReference type="GO" id="GO:0005654">
    <property type="term" value="C:nucleoplasm"/>
    <property type="evidence" value="ECO:0007669"/>
    <property type="project" value="TreeGrafter"/>
</dbReference>
<reference evidence="6" key="2">
    <citation type="submission" date="2025-09" db="UniProtKB">
        <authorList>
            <consortium name="Ensembl"/>
        </authorList>
    </citation>
    <scope>IDENTIFICATION</scope>
</reference>
<protein>
    <submittedName>
        <fullName evidence="6">Transcription activation suppressor</fullName>
    </submittedName>
</protein>
<dbReference type="GO" id="GO:0003682">
    <property type="term" value="F:chromatin binding"/>
    <property type="evidence" value="ECO:0007669"/>
    <property type="project" value="TreeGrafter"/>
</dbReference>
<feature type="compositionally biased region" description="Low complexity" evidence="2">
    <location>
        <begin position="9"/>
        <end position="21"/>
    </location>
</feature>
<feature type="compositionally biased region" description="Pro residues" evidence="2">
    <location>
        <begin position="989"/>
        <end position="1008"/>
    </location>
</feature>
<dbReference type="STRING" id="1676925.ENSPKIP00000029618"/>
<sequence length="1839" mass="199455">MEKAEGKSGEAAAGADASAESCDVPRHLLPVAVSSSQDGEQAASEALAPELESTGRRRNTASPAAQQRPADEAPRLHFQIPRKNKERKALFQHIATGSREFEDLVKILSSCYRDTTSAGTFSYTKARLVHSELLEKDFIEKRRELKQDGRTDKELSESYCYLLPDLVKLHSICEKGLTVGHSRISILGNPAMGVYLSKYSDLLQMNPFDPGASGEIIIFKVMKGKVKSIYENISKNVLDPTPKFDCHISKNAAKVTSLRSYRAFELTQQYFYEYSFDEIKSRPRHVCPYAVVSFLYKGKEGTPPPKPTAPIRSISGVSDGPKGKCSYTVWSGQLLNGGKTVHHVCLQSHMCPFLPFKLPEKLEIGTVMNLDQVKRKIPAILFSLDTYCGVREVLKSGMYCSLFEVVDRGKPGSGLSGLLQKLERERMVLVNALMDRGFLFLLSSAQMVSSIDRRADRTRSLQALFVFQEPRGVSKFQSKRPTAQDTLVSGQKEPVMPQLDTFVPALHYALMKVRLNPPPDLAAGVQRQARDYLSGCSGGKVRLYYMTEYQQNLDTVNKLRPVLWRGHNRERCLRAYLYGPSFYLLPVKQAKEMMESGRCPPEYSPVSDWEGSDGQPSDGKQAAVAARSNGAHGPQATSADNDPEKMKELLRLIQMCKRNFEGDGRLAAEGRDAAEEGVWDSRAPKRKLEQEAAESAVKYLRADCLDNGEHSRVMNSMGVRDAYLRKDEAVDAARPAGSRVGPAGDGGREALEYDLLTRLGLPAQHHADLQNPVTAEGELDGQEPVAGSTESPEAFSPCSISEQQPRASEPPGDEHVPWNLIPITDDDDAAGAHLPKPQLGSDHAPPEGTRNGLSEPVAAVAADDHADAEAGDEWTESLSPGRKAAFQRLDSILDQELGEFSTGIHSLLSGERVRYTPDPSTLAHRPSPWMAMVPFSEYVSDYVPPVPVQSYVSALCERMTRVMDSEAAPGRTHTPPCGPGADPTCTVSPTPPPSLFLPAVSAPPPDPTPILASQPSPLATSPPRRRHQGLPQISQEVPTRVQKVPGVPKKPDPDPPKPTRHDDGVIAANRSAAKPEPVPPAVEPASGPAHSSGPNSISSLISQLKPEVFSSLVEIIKDVRKNTVKFYIHSQEESDVCVEIKEYLMRLGNAECNPQRFLESKNNLDKLLIIIQNEDIAAHVHKIPALVSLKKLPSVSFAGVDSLDDVKNHTYNELFISGGFIVSDEFVLNPDFITYEKLQAFLKFLEEQSSPDNIWQWKVHCKSQKKLKELGRLNGDALSLLNLLTTYQKRHLVEFLPYHECDGPSRHAPDLDCLVRLQAHHTQHRHIIFLTERRFEMFPHYSNNGVVIATMDDIMNSFHSLIGFHDGKEDVPIAEHPAESEFDAGKEDAKDECVEEEDMSLDSEEESPPIERPGPQLQEENTELLLPLPQPPPPPSQEFCPPLPEEPVRDISPEHLDMDALNTAICHFQASAQAASSPLDFEVGGASPGAFNVNPHQSFLCPVPLPIPSSNSSGAQTRPASPYGTSQGQDCSLASSTPPPILMPSASQGDVAPAPPSAAAILNPPVPCPPLPNVGAGGAEIPRAVTASLCAPLDQCNVMPGPAALPTVAPPIPAALGQQGPVAPPVAPPSLGMSYFLIGGATGRDDWPPHSWSHVGEAGALGTISGTPTSQEDGSLGPGHSSAAGNGAAGTTNSQAGATLNSVTVPGGVRPGSLGSTASTQGSSAPLPNSTAPRPELATPVREAPKGSGLLPTPPRVGSVNGRGQGLGMGMSMPSNGPRGLLRHGLEPRGPACGWRFPHGRGAPRPPTMDFTQDPYPWREEYYKQGEGYRNHRNDYNCW</sequence>
<dbReference type="InterPro" id="IPR046432">
    <property type="entry name" value="TASOR"/>
</dbReference>
<dbReference type="CDD" id="cd22569">
    <property type="entry name" value="TASOR_PBD"/>
    <property type="match status" value="1"/>
</dbReference>
<dbReference type="GeneTree" id="ENSGT00530000063735"/>
<feature type="compositionally biased region" description="Polar residues" evidence="2">
    <location>
        <begin position="1714"/>
        <end position="1732"/>
    </location>
</feature>
<feature type="compositionally biased region" description="Acidic residues" evidence="2">
    <location>
        <begin position="1393"/>
        <end position="1408"/>
    </location>
</feature>
<evidence type="ECO:0000256" key="1">
    <source>
        <dbReference type="ARBA" id="ARBA00008058"/>
    </source>
</evidence>
<dbReference type="Pfam" id="PF12509">
    <property type="entry name" value="DUF3715"/>
    <property type="match status" value="1"/>
</dbReference>
<dbReference type="PANTHER" id="PTHR16207:SF1">
    <property type="entry name" value="PROTEIN TASOR"/>
    <property type="match status" value="1"/>
</dbReference>
<feature type="domain" description="TASOR alpha/beta" evidence="4">
    <location>
        <begin position="1121"/>
        <end position="1215"/>
    </location>
</feature>
<dbReference type="InterPro" id="IPR022188">
    <property type="entry name" value="TASOR_DUF3715"/>
</dbReference>
<feature type="compositionally biased region" description="Basic and acidic residues" evidence="2">
    <location>
        <begin position="1377"/>
        <end position="1392"/>
    </location>
</feature>
<keyword evidence="7" id="KW-1185">Reference proteome</keyword>
<feature type="region of interest" description="Disordered" evidence="2">
    <location>
        <begin position="1510"/>
        <end position="1558"/>
    </location>
</feature>
<dbReference type="Pfam" id="PF23314">
    <property type="entry name" value="TASOR_alpha-beta"/>
    <property type="match status" value="1"/>
</dbReference>
<feature type="region of interest" description="Disordered" evidence="2">
    <location>
        <begin position="596"/>
        <end position="643"/>
    </location>
</feature>
<dbReference type="GO" id="GO:0097355">
    <property type="term" value="P:protein localization to heterochromatin"/>
    <property type="evidence" value="ECO:0007669"/>
    <property type="project" value="TreeGrafter"/>
</dbReference>
<feature type="domain" description="TASOR pseudo-PARP" evidence="3">
    <location>
        <begin position="144"/>
        <end position="288"/>
    </location>
</feature>
<dbReference type="PANTHER" id="PTHR16207">
    <property type="entry name" value="SET DOMAIN-CONTAINING PROTEIN"/>
    <property type="match status" value="1"/>
</dbReference>
<dbReference type="OrthoDB" id="5960959at2759"/>
<name>A0A3B3SGV3_9TELE</name>
<feature type="compositionally biased region" description="Low complexity" evidence="2">
    <location>
        <begin position="1678"/>
        <end position="1699"/>
    </location>
</feature>
<feature type="compositionally biased region" description="Low complexity" evidence="2">
    <location>
        <begin position="1083"/>
        <end position="1094"/>
    </location>
</feature>
<accession>A0A3B3SGV3</accession>
<feature type="region of interest" description="Disordered" evidence="2">
    <location>
        <begin position="1377"/>
        <end position="1416"/>
    </location>
</feature>
<evidence type="ECO:0000313" key="7">
    <source>
        <dbReference type="Proteomes" id="UP000261540"/>
    </source>
</evidence>
<feature type="region of interest" description="Disordered" evidence="2">
    <location>
        <begin position="966"/>
        <end position="1094"/>
    </location>
</feature>
<evidence type="ECO:0000313" key="6">
    <source>
        <dbReference type="Ensembl" id="ENSPKIP00000029618.1"/>
    </source>
</evidence>
<evidence type="ECO:0000259" key="3">
    <source>
        <dbReference type="Pfam" id="PF12509"/>
    </source>
</evidence>
<dbReference type="InterPro" id="IPR056242">
    <property type="entry name" value="PIN_TASOR"/>
</dbReference>
<proteinExistence type="inferred from homology"/>
<evidence type="ECO:0000256" key="2">
    <source>
        <dbReference type="SAM" id="MobiDB-lite"/>
    </source>
</evidence>
<feature type="region of interest" description="Disordered" evidence="2">
    <location>
        <begin position="1648"/>
        <end position="1763"/>
    </location>
</feature>
<feature type="region of interest" description="Disordered" evidence="2">
    <location>
        <begin position="1"/>
        <end position="77"/>
    </location>
</feature>
<dbReference type="Proteomes" id="UP000261540">
    <property type="component" value="Unplaced"/>
</dbReference>
<reference evidence="6" key="1">
    <citation type="submission" date="2025-08" db="UniProtKB">
        <authorList>
            <consortium name="Ensembl"/>
        </authorList>
    </citation>
    <scope>IDENTIFICATION</scope>
</reference>
<dbReference type="InterPro" id="IPR056243">
    <property type="entry name" value="TASOR_ab_dom"/>
</dbReference>
<feature type="region of interest" description="Disordered" evidence="2">
    <location>
        <begin position="778"/>
        <end position="853"/>
    </location>
</feature>
<evidence type="ECO:0000259" key="5">
    <source>
        <dbReference type="Pfam" id="PF24630"/>
    </source>
</evidence>
<feature type="domain" description="TASOR PIN" evidence="5">
    <location>
        <begin position="1219"/>
        <end position="1360"/>
    </location>
</feature>
<feature type="compositionally biased region" description="Polar residues" evidence="2">
    <location>
        <begin position="1664"/>
        <end position="1673"/>
    </location>
</feature>
<comment type="similarity">
    <text evidence="1">Belongs to the TASOR family.</text>
</comment>
<feature type="compositionally biased region" description="Low complexity" evidence="2">
    <location>
        <begin position="40"/>
        <end position="52"/>
    </location>
</feature>
<dbReference type="Ensembl" id="ENSPKIT00000010415.1">
    <property type="protein sequence ID" value="ENSPKIP00000029618.1"/>
    <property type="gene ID" value="ENSPKIG00000010794.1"/>
</dbReference>